<feature type="region of interest" description="Disordered" evidence="12">
    <location>
        <begin position="1"/>
        <end position="87"/>
    </location>
</feature>
<dbReference type="InterPro" id="IPR047871">
    <property type="entry name" value="K_chnl_Slo-like"/>
</dbReference>
<evidence type="ECO:0000256" key="7">
    <source>
        <dbReference type="ARBA" id="ARBA00022989"/>
    </source>
</evidence>
<evidence type="ECO:0000259" key="16">
    <source>
        <dbReference type="Pfam" id="PF22614"/>
    </source>
</evidence>
<evidence type="ECO:0000256" key="10">
    <source>
        <dbReference type="ARBA" id="ARBA00023303"/>
    </source>
</evidence>
<evidence type="ECO:0000256" key="13">
    <source>
        <dbReference type="SAM" id="Phobius"/>
    </source>
</evidence>
<proteinExistence type="predicted"/>
<keyword evidence="4 13" id="KW-0812">Transmembrane</keyword>
<dbReference type="GO" id="GO:0005886">
    <property type="term" value="C:plasma membrane"/>
    <property type="evidence" value="ECO:0007669"/>
    <property type="project" value="TreeGrafter"/>
</dbReference>
<evidence type="ECO:0000259" key="14">
    <source>
        <dbReference type="Pfam" id="PF03493"/>
    </source>
</evidence>
<dbReference type="GO" id="GO:0005228">
    <property type="term" value="F:intracellular sodium-activated potassium channel activity"/>
    <property type="evidence" value="ECO:0007669"/>
    <property type="project" value="TreeGrafter"/>
</dbReference>
<feature type="transmembrane region" description="Helical" evidence="13">
    <location>
        <begin position="274"/>
        <end position="296"/>
    </location>
</feature>
<keyword evidence="7 13" id="KW-1133">Transmembrane helix</keyword>
<evidence type="ECO:0000256" key="5">
    <source>
        <dbReference type="ARBA" id="ARBA00022826"/>
    </source>
</evidence>
<feature type="transmembrane region" description="Helical" evidence="13">
    <location>
        <begin position="941"/>
        <end position="961"/>
    </location>
</feature>
<comment type="catalytic activity">
    <reaction evidence="11">
        <text>K(+)(in) = K(+)(out)</text>
        <dbReference type="Rhea" id="RHEA:29463"/>
        <dbReference type="ChEBI" id="CHEBI:29103"/>
    </reaction>
</comment>
<protein>
    <submittedName>
        <fullName evidence="17">Uncharacterized protein</fullName>
    </submittedName>
</protein>
<feature type="transmembrane region" description="Helical" evidence="13">
    <location>
        <begin position="203"/>
        <end position="223"/>
    </location>
</feature>
<dbReference type="Pfam" id="PF07885">
    <property type="entry name" value="Ion_trans_2"/>
    <property type="match status" value="1"/>
</dbReference>
<comment type="caution">
    <text evidence="17">The sequence shown here is derived from an EMBL/GenBank/DDBJ whole genome shotgun (WGS) entry which is preliminary data.</text>
</comment>
<feature type="compositionally biased region" description="Basic and acidic residues" evidence="12">
    <location>
        <begin position="1"/>
        <end position="11"/>
    </location>
</feature>
<dbReference type="EMBL" id="JAEPRE010000091">
    <property type="protein sequence ID" value="KAG2233060.1"/>
    <property type="molecule type" value="Genomic_DNA"/>
</dbReference>
<evidence type="ECO:0000256" key="3">
    <source>
        <dbReference type="ARBA" id="ARBA00022538"/>
    </source>
</evidence>
<dbReference type="Pfam" id="PF22614">
    <property type="entry name" value="Slo-like_RCK"/>
    <property type="match status" value="2"/>
</dbReference>
<evidence type="ECO:0000256" key="12">
    <source>
        <dbReference type="SAM" id="MobiDB-lite"/>
    </source>
</evidence>
<dbReference type="Gene3D" id="3.40.50.720">
    <property type="entry name" value="NAD(P)-binding Rossmann-like Domain"/>
    <property type="match status" value="2"/>
</dbReference>
<dbReference type="Pfam" id="PF03493">
    <property type="entry name" value="BK_channel_a"/>
    <property type="match status" value="1"/>
</dbReference>
<evidence type="ECO:0000256" key="1">
    <source>
        <dbReference type="ARBA" id="ARBA00004141"/>
    </source>
</evidence>
<keyword evidence="18" id="KW-1185">Reference proteome</keyword>
<dbReference type="Proteomes" id="UP000613177">
    <property type="component" value="Unassembled WGS sequence"/>
</dbReference>
<feature type="region of interest" description="Disordered" evidence="12">
    <location>
        <begin position="721"/>
        <end position="750"/>
    </location>
</feature>
<sequence length="1236" mass="142192">MTHENKVDENSRLINTTIEREEAHYSSTINDPVTTQSTNTSTSSFISHSEEVYSDHDSSEEARSVSVAKRKKKRLQKHHRPSRPKLVSTLSHIVRSARQSEDEDDTDDVIEMPVNDLIIPELDPTAEEVREYIPSPRACVESNWLPRKHKVNLSTIREKYRDSRIHERIGIVPLTRLEKVKNLFKYEAYVSEAKRVLFANQSIILFVYVDLLVDLLLCLAYLVEMKQEADIHATPPWMYKWRSYDLWLFCTVLSLWNLGSFIMRIFLTGRPMYVLISFRSLIEMATTYPFLLSTFIENGQYLYVPYFFRSWVLLLRIKSALKIKTNLLMTDKSVDPLKSKLVYLVGTLIALLYNGMSAFQYCEVTFGDINYSILESLYVVMVTLSTVGYGDITPHTEGSRVVMMLLIVISLAVLPGLLADVLSTLRKRNDWGGYVSEASKPFILLVGSFRPEQVTEILDGFLNTENTEPHLNVVFLDINRPNEELKFLERNSMWGHRIQFIHGSVLDEQTLKRVQARSATAIFTLSDQHAPDPTKEDERNTVRLWSLYCYTVSHNVKIYTYNLSPSTAIYQKMAKEIICVREFKQYLLAMNCRCRGASTLLTNLLHQRRPMDRYHESWQAQYDDGSCNEIYMDKPPPALIGLPFKEAAWIVYVECQVILFGIKARLPNCEHREILLNPENNYEINEDDLCVYMCESPREVDDVNAMDYKYVRTKVEAMKARRRKCDEGMKGSYRKPSEPPHPTASRSSSLRNELLNSLRNNSKLQKLQQQQQQQYYNLEPIPSSPYAPPDDVAPVQQTLLQQPNNLSVPNPPISEPPSPTQTASAGLRHSASSESNKSLNQNYQHHSSAPPRQKFKLSRLPTPRLALLTGSRKLISRLGQMSALEQSEQEIDTSPVCYLLDKPAIREELILESTEFMSGHILVCMHHRVSNIFKFIYNLRYIYVYTYIYYIYYMFINTLLIRSPQLKPNELQDIVFLCTSLPTDGKTFDSISRFPKVYFMEGDCQHPEDLIKAGVMRAKQVVVMSERECLDRYERSSDSPAVMTSHLLDLLLKDKPHDASRIVNLVEKSNIRFMHLLQGKDVAEEVDLFYTPAYAAGNVVVDGLLSNVLLSQTYYKPDIVSIIKALCGMPGPLYDKDTAHILICGTHIRPKKFRNSRHMMLIVMPPSMIDKCYSFLFENMLMDHDVLPLGILRAPDEHMGNELSFVYTNPVSSLIMRRSDKIYVLASPGWNYYASS</sequence>
<evidence type="ECO:0000313" key="17">
    <source>
        <dbReference type="EMBL" id="KAG2233060.1"/>
    </source>
</evidence>
<feature type="domain" description="RCK N-terminal" evidence="16">
    <location>
        <begin position="955"/>
        <end position="1050"/>
    </location>
</feature>
<keyword evidence="3" id="KW-0633">Potassium transport</keyword>
<keyword evidence="9 13" id="KW-0472">Membrane</keyword>
<feature type="compositionally biased region" description="Low complexity" evidence="12">
    <location>
        <begin position="34"/>
        <end position="47"/>
    </location>
</feature>
<feature type="transmembrane region" description="Helical" evidence="13">
    <location>
        <begin position="341"/>
        <end position="359"/>
    </location>
</feature>
<evidence type="ECO:0000256" key="11">
    <source>
        <dbReference type="ARBA" id="ARBA00034430"/>
    </source>
</evidence>
<feature type="compositionally biased region" description="Pro residues" evidence="12">
    <location>
        <begin position="809"/>
        <end position="819"/>
    </location>
</feature>
<keyword evidence="6" id="KW-0630">Potassium</keyword>
<keyword evidence="8" id="KW-0406">Ion transport</keyword>
<accession>A0A8H7VU03</accession>
<evidence type="ECO:0000256" key="9">
    <source>
        <dbReference type="ARBA" id="ARBA00023136"/>
    </source>
</evidence>
<feature type="transmembrane region" description="Helical" evidence="13">
    <location>
        <begin position="246"/>
        <end position="267"/>
    </location>
</feature>
<feature type="compositionally biased region" description="Polar residues" evidence="12">
    <location>
        <begin position="820"/>
        <end position="847"/>
    </location>
</feature>
<keyword evidence="2" id="KW-0813">Transport</keyword>
<dbReference type="Gene3D" id="1.10.287.70">
    <property type="match status" value="1"/>
</dbReference>
<feature type="transmembrane region" description="Helical" evidence="13">
    <location>
        <begin position="371"/>
        <end position="389"/>
    </location>
</feature>
<organism evidence="17 18">
    <name type="scientific">Thamnidium elegans</name>
    <dbReference type="NCBI Taxonomy" id="101142"/>
    <lineage>
        <taxon>Eukaryota</taxon>
        <taxon>Fungi</taxon>
        <taxon>Fungi incertae sedis</taxon>
        <taxon>Mucoromycota</taxon>
        <taxon>Mucoromycotina</taxon>
        <taxon>Mucoromycetes</taxon>
        <taxon>Mucorales</taxon>
        <taxon>Mucorineae</taxon>
        <taxon>Mucoraceae</taxon>
        <taxon>Thamnidium</taxon>
    </lineage>
</organism>
<feature type="compositionally biased region" description="Basic residues" evidence="12">
    <location>
        <begin position="68"/>
        <end position="83"/>
    </location>
</feature>
<evidence type="ECO:0000256" key="8">
    <source>
        <dbReference type="ARBA" id="ARBA00023065"/>
    </source>
</evidence>
<feature type="domain" description="Potassium channel" evidence="15">
    <location>
        <begin position="360"/>
        <end position="426"/>
    </location>
</feature>
<dbReference type="InterPro" id="IPR013099">
    <property type="entry name" value="K_chnl_dom"/>
</dbReference>
<feature type="compositionally biased region" description="Basic and acidic residues" evidence="12">
    <location>
        <begin position="48"/>
        <end position="63"/>
    </location>
</feature>
<evidence type="ECO:0000256" key="2">
    <source>
        <dbReference type="ARBA" id="ARBA00022448"/>
    </source>
</evidence>
<feature type="region of interest" description="Disordered" evidence="12">
    <location>
        <begin position="803"/>
        <end position="855"/>
    </location>
</feature>
<dbReference type="SUPFAM" id="SSF81324">
    <property type="entry name" value="Voltage-gated potassium channels"/>
    <property type="match status" value="1"/>
</dbReference>
<dbReference type="GO" id="GO:0015271">
    <property type="term" value="F:outward rectifier potassium channel activity"/>
    <property type="evidence" value="ECO:0007669"/>
    <property type="project" value="TreeGrafter"/>
</dbReference>
<keyword evidence="5" id="KW-0631">Potassium channel</keyword>
<dbReference type="PANTHER" id="PTHR10027">
    <property type="entry name" value="CALCIUM-ACTIVATED POTASSIUM CHANNEL ALPHA CHAIN"/>
    <property type="match status" value="1"/>
</dbReference>
<feature type="domain" description="RCK N-terminal" evidence="16">
    <location>
        <begin position="440"/>
        <end position="560"/>
    </location>
</feature>
<dbReference type="PANTHER" id="PTHR10027:SF10">
    <property type="entry name" value="SLOWPOKE 2, ISOFORM D"/>
    <property type="match status" value="1"/>
</dbReference>
<feature type="transmembrane region" description="Helical" evidence="13">
    <location>
        <begin position="401"/>
        <end position="419"/>
    </location>
</feature>
<evidence type="ECO:0000313" key="18">
    <source>
        <dbReference type="Proteomes" id="UP000613177"/>
    </source>
</evidence>
<gene>
    <name evidence="17" type="ORF">INT48_009860</name>
</gene>
<evidence type="ECO:0000256" key="6">
    <source>
        <dbReference type="ARBA" id="ARBA00022958"/>
    </source>
</evidence>
<keyword evidence="10" id="KW-0407">Ion channel</keyword>
<feature type="domain" description="Calcium-activated potassium channel BK alpha subunit" evidence="14">
    <location>
        <begin position="575"/>
        <end position="662"/>
    </location>
</feature>
<comment type="subcellular location">
    <subcellularLocation>
        <location evidence="1">Membrane</location>
        <topology evidence="1">Multi-pass membrane protein</topology>
    </subcellularLocation>
</comment>
<dbReference type="InterPro" id="IPR003148">
    <property type="entry name" value="RCK_N"/>
</dbReference>
<name>A0A8H7VU03_9FUNG</name>
<dbReference type="AlphaFoldDB" id="A0A8H7VU03"/>
<evidence type="ECO:0000259" key="15">
    <source>
        <dbReference type="Pfam" id="PF07885"/>
    </source>
</evidence>
<evidence type="ECO:0000256" key="4">
    <source>
        <dbReference type="ARBA" id="ARBA00022692"/>
    </source>
</evidence>
<reference evidence="17" key="1">
    <citation type="submission" date="2021-01" db="EMBL/GenBank/DDBJ databases">
        <title>Metabolic potential, ecology and presence of endohyphal bacteria is reflected in genomic diversity of Mucoromycotina.</title>
        <authorList>
            <person name="Muszewska A."/>
            <person name="Okrasinska A."/>
            <person name="Steczkiewicz K."/>
            <person name="Drgas O."/>
            <person name="Orlowska M."/>
            <person name="Perlinska-Lenart U."/>
            <person name="Aleksandrzak-Piekarczyk T."/>
            <person name="Szatraj K."/>
            <person name="Zielenkiewicz U."/>
            <person name="Pilsyk S."/>
            <person name="Malc E."/>
            <person name="Mieczkowski P."/>
            <person name="Kruszewska J.S."/>
            <person name="Biernat P."/>
            <person name="Pawlowska J."/>
        </authorList>
    </citation>
    <scope>NUCLEOTIDE SEQUENCE</scope>
    <source>
        <strain evidence="17">WA0000018081</strain>
    </source>
</reference>
<dbReference type="InterPro" id="IPR003929">
    <property type="entry name" value="K_chnl_BK_asu"/>
</dbReference>